<keyword evidence="1" id="KW-1133">Transmembrane helix</keyword>
<dbReference type="EMBL" id="JBHSKG010000006">
    <property type="protein sequence ID" value="MFC5139455.1"/>
    <property type="molecule type" value="Genomic_DNA"/>
</dbReference>
<comment type="caution">
    <text evidence="2">The sequence shown here is derived from an EMBL/GenBank/DDBJ whole genome shotgun (WGS) entry which is preliminary data.</text>
</comment>
<dbReference type="InterPro" id="IPR049500">
    <property type="entry name" value="Peptidase_M50B-like"/>
</dbReference>
<keyword evidence="1" id="KW-0812">Transmembrane</keyword>
<keyword evidence="3" id="KW-1185">Reference proteome</keyword>
<sequence>MGEPVAFGVGFLVFLLVCFSAVLARYPITLAHEGGHMFANLATLRGNKSWKLKDDADGATEAVSPGNWLQRLIVTFVGYPAPPLLGLGAAALIDAGNPWAVLLGTVFLSVLAVALSTKGLAFLIPALIAIGVAWALLAGSASVQAAVAVGIAWWLLLGGLLRIIRVLGGSSDATRLAEMTFIPKFVWSLVWLFIGVVSLIVGGQLLLRPGYGIG</sequence>
<feature type="transmembrane region" description="Helical" evidence="1">
    <location>
        <begin position="99"/>
        <end position="115"/>
    </location>
</feature>
<name>A0ABV9ZGP4_9PSEU</name>
<evidence type="ECO:0000313" key="2">
    <source>
        <dbReference type="EMBL" id="MFC5139455.1"/>
    </source>
</evidence>
<feature type="transmembrane region" description="Helical" evidence="1">
    <location>
        <begin position="120"/>
        <end position="137"/>
    </location>
</feature>
<proteinExistence type="predicted"/>
<feature type="transmembrane region" description="Helical" evidence="1">
    <location>
        <begin position="185"/>
        <end position="207"/>
    </location>
</feature>
<protein>
    <submittedName>
        <fullName evidence="2">M50 family metallopeptidase</fullName>
    </submittedName>
</protein>
<feature type="transmembrane region" description="Helical" evidence="1">
    <location>
        <begin position="6"/>
        <end position="28"/>
    </location>
</feature>
<accession>A0ABV9ZGP4</accession>
<evidence type="ECO:0000256" key="1">
    <source>
        <dbReference type="SAM" id="Phobius"/>
    </source>
</evidence>
<organism evidence="2 3">
    <name type="scientific">Actinomycetospora rhizophila</name>
    <dbReference type="NCBI Taxonomy" id="1416876"/>
    <lineage>
        <taxon>Bacteria</taxon>
        <taxon>Bacillati</taxon>
        <taxon>Actinomycetota</taxon>
        <taxon>Actinomycetes</taxon>
        <taxon>Pseudonocardiales</taxon>
        <taxon>Pseudonocardiaceae</taxon>
        <taxon>Actinomycetospora</taxon>
    </lineage>
</organism>
<dbReference type="RefSeq" id="WP_378021640.1">
    <property type="nucleotide sequence ID" value="NZ_JBHSKG010000006.1"/>
</dbReference>
<dbReference type="Proteomes" id="UP001596175">
    <property type="component" value="Unassembled WGS sequence"/>
</dbReference>
<reference evidence="3" key="1">
    <citation type="journal article" date="2019" name="Int. J. Syst. Evol. Microbiol.">
        <title>The Global Catalogue of Microorganisms (GCM) 10K type strain sequencing project: providing services to taxonomists for standard genome sequencing and annotation.</title>
        <authorList>
            <consortium name="The Broad Institute Genomics Platform"/>
            <consortium name="The Broad Institute Genome Sequencing Center for Infectious Disease"/>
            <person name="Wu L."/>
            <person name="Ma J."/>
        </authorList>
    </citation>
    <scope>NUCLEOTIDE SEQUENCE [LARGE SCALE GENOMIC DNA]</scope>
    <source>
        <strain evidence="3">XZYJ18</strain>
    </source>
</reference>
<feature type="transmembrane region" description="Helical" evidence="1">
    <location>
        <begin position="143"/>
        <end position="164"/>
    </location>
</feature>
<dbReference type="Pfam" id="PF13398">
    <property type="entry name" value="Peptidase_M50B"/>
    <property type="match status" value="1"/>
</dbReference>
<evidence type="ECO:0000313" key="3">
    <source>
        <dbReference type="Proteomes" id="UP001596175"/>
    </source>
</evidence>
<gene>
    <name evidence="2" type="ORF">ACFPK1_14525</name>
</gene>
<keyword evidence="1" id="KW-0472">Membrane</keyword>